<organism evidence="3 4">
    <name type="scientific">Cyphellophora europaea (strain CBS 101466)</name>
    <name type="common">Phialophora europaea</name>
    <dbReference type="NCBI Taxonomy" id="1220924"/>
    <lineage>
        <taxon>Eukaryota</taxon>
        <taxon>Fungi</taxon>
        <taxon>Dikarya</taxon>
        <taxon>Ascomycota</taxon>
        <taxon>Pezizomycotina</taxon>
        <taxon>Eurotiomycetes</taxon>
        <taxon>Chaetothyriomycetidae</taxon>
        <taxon>Chaetothyriales</taxon>
        <taxon>Cyphellophoraceae</taxon>
        <taxon>Cyphellophora</taxon>
    </lineage>
</organism>
<sequence length="685" mass="73073">MPPFKDEWVLIIAPGSKYTNVQLGLPESFTPPQRRFATRMFPGLKPGEWEPIKIETRPKVKSEDVKTTASPNGDAKTEGSLVNGELKPQDRTGPSTDVEMSDAAPTEAPKPTAENGESAPVATSTEASAAEGQPGPAETEPEIVYEDDPYSEEGAVYPIVNGRVENWPCLFALLSHIWKTMGPHFVSPLLVVSQPSWTERDKEMITQYFFENHRIPAFCMMDAALAACYAYGVPSALVVDIGLDKCDVSAVTDYQVNDSGRAVALEGCGGRALTKRLQEALNRKGIECDESMAEALKKSSICEILLPGTPLPIGSAVAPAEVPNPAAAASTGAVDSGSNAKEADGARPGDAPRGPGNNTEVGEDNGDDENEGVMDVASIVAQSNAAEIVAKREAERAAKAAAKKANPAEGPKPVRLRNSEKVNATFTYEEVLPHGTTDEDGSRKRKREVEVGVERFMAAYPSEGQTDGILDTITAAIHSTALGVPDIPLRSSLWDNLIILGNGARARGFTTALISLLSTRYTLSPSTATIFTSELPSNFTTPVATPGTNTPVPGQPGHPMHHPGGHGVNPLLVAATRNVMQPNTPQHQLQVPGQMTGHATPMMDPHIHHYRGFSQSPTSIKTVKVPDYFPEWKHASVAGMEEAAFLGAQVAGKVIFMVDAGQNKGFMSRTEYNDLGPAGIHDYAM</sequence>
<feature type="region of interest" description="Disordered" evidence="2">
    <location>
        <begin position="39"/>
        <end position="147"/>
    </location>
</feature>
<dbReference type="InterPro" id="IPR004000">
    <property type="entry name" value="Actin"/>
</dbReference>
<feature type="compositionally biased region" description="Low complexity" evidence="2">
    <location>
        <begin position="348"/>
        <end position="360"/>
    </location>
</feature>
<dbReference type="SMART" id="SM00268">
    <property type="entry name" value="ACTIN"/>
    <property type="match status" value="1"/>
</dbReference>
<name>W2SDF3_CYPE1</name>
<feature type="compositionally biased region" description="Low complexity" evidence="2">
    <location>
        <begin position="103"/>
        <end position="114"/>
    </location>
</feature>
<evidence type="ECO:0000313" key="4">
    <source>
        <dbReference type="Proteomes" id="UP000030752"/>
    </source>
</evidence>
<dbReference type="AlphaFoldDB" id="W2SDF3"/>
<dbReference type="EMBL" id="KB822711">
    <property type="protein sequence ID" value="ETN46761.1"/>
    <property type="molecule type" value="Genomic_DNA"/>
</dbReference>
<dbReference type="InterPro" id="IPR043129">
    <property type="entry name" value="ATPase_NBD"/>
</dbReference>
<dbReference type="Proteomes" id="UP000030752">
    <property type="component" value="Unassembled WGS sequence"/>
</dbReference>
<dbReference type="OrthoDB" id="74201at2759"/>
<dbReference type="Pfam" id="PF00022">
    <property type="entry name" value="Actin"/>
    <property type="match status" value="1"/>
</dbReference>
<comment type="similarity">
    <text evidence="1">Belongs to the actin family.</text>
</comment>
<feature type="region of interest" description="Disordered" evidence="2">
    <location>
        <begin position="327"/>
        <end position="371"/>
    </location>
</feature>
<dbReference type="InParanoid" id="W2SDF3"/>
<feature type="compositionally biased region" description="Basic and acidic residues" evidence="2">
    <location>
        <begin position="47"/>
        <end position="66"/>
    </location>
</feature>
<dbReference type="VEuPathDB" id="FungiDB:HMPREF1541_00950"/>
<protein>
    <submittedName>
        <fullName evidence="3">Uncharacterized protein</fullName>
    </submittedName>
</protein>
<dbReference type="STRING" id="1220924.W2SDF3"/>
<keyword evidence="4" id="KW-1185">Reference proteome</keyword>
<dbReference type="Gene3D" id="3.30.420.40">
    <property type="match status" value="3"/>
</dbReference>
<proteinExistence type="inferred from homology"/>
<dbReference type="eggNOG" id="KOG0676">
    <property type="taxonomic scope" value="Eukaryota"/>
</dbReference>
<evidence type="ECO:0000313" key="3">
    <source>
        <dbReference type="EMBL" id="ETN46761.1"/>
    </source>
</evidence>
<dbReference type="PANTHER" id="PTHR11937">
    <property type="entry name" value="ACTIN"/>
    <property type="match status" value="1"/>
</dbReference>
<dbReference type="HOGENOM" id="CLU_015497_0_0_1"/>
<feature type="compositionally biased region" description="Acidic residues" evidence="2">
    <location>
        <begin position="361"/>
        <end position="371"/>
    </location>
</feature>
<dbReference type="SUPFAM" id="SSF53067">
    <property type="entry name" value="Actin-like ATPase domain"/>
    <property type="match status" value="2"/>
</dbReference>
<evidence type="ECO:0000256" key="1">
    <source>
        <dbReference type="RuleBase" id="RU000487"/>
    </source>
</evidence>
<dbReference type="RefSeq" id="XP_008711473.1">
    <property type="nucleotide sequence ID" value="XM_008713251.1"/>
</dbReference>
<evidence type="ECO:0000256" key="2">
    <source>
        <dbReference type="SAM" id="MobiDB-lite"/>
    </source>
</evidence>
<reference evidence="3 4" key="1">
    <citation type="submission" date="2013-03" db="EMBL/GenBank/DDBJ databases">
        <title>The Genome Sequence of Phialophora europaea CBS 101466.</title>
        <authorList>
            <consortium name="The Broad Institute Genomics Platform"/>
            <person name="Cuomo C."/>
            <person name="de Hoog S."/>
            <person name="Gorbushina A."/>
            <person name="Walker B."/>
            <person name="Young S.K."/>
            <person name="Zeng Q."/>
            <person name="Gargeya S."/>
            <person name="Fitzgerald M."/>
            <person name="Haas B."/>
            <person name="Abouelleil A."/>
            <person name="Allen A.W."/>
            <person name="Alvarado L."/>
            <person name="Arachchi H.M."/>
            <person name="Berlin A.M."/>
            <person name="Chapman S.B."/>
            <person name="Gainer-Dewar J."/>
            <person name="Goldberg J."/>
            <person name="Griggs A."/>
            <person name="Gujja S."/>
            <person name="Hansen M."/>
            <person name="Howarth C."/>
            <person name="Imamovic A."/>
            <person name="Ireland A."/>
            <person name="Larimer J."/>
            <person name="McCowan C."/>
            <person name="Murphy C."/>
            <person name="Pearson M."/>
            <person name="Poon T.W."/>
            <person name="Priest M."/>
            <person name="Roberts A."/>
            <person name="Saif S."/>
            <person name="Shea T."/>
            <person name="Sisk P."/>
            <person name="Sykes S."/>
            <person name="Wortman J."/>
            <person name="Nusbaum C."/>
            <person name="Birren B."/>
        </authorList>
    </citation>
    <scope>NUCLEOTIDE SEQUENCE [LARGE SCALE GENOMIC DNA]</scope>
    <source>
        <strain evidence="3 4">CBS 101466</strain>
    </source>
</reference>
<dbReference type="GeneID" id="19968289"/>
<dbReference type="FunCoup" id="W2SDF3">
    <property type="interactions" value="357"/>
</dbReference>
<accession>W2SDF3</accession>
<dbReference type="Gene3D" id="3.90.640.60">
    <property type="match status" value="1"/>
</dbReference>
<gene>
    <name evidence="3" type="ORF">HMPREF1541_00950</name>
</gene>